<dbReference type="AlphaFoldDB" id="A0A1I4IT84"/>
<gene>
    <name evidence="1" type="ORF">SAMN04488125_11850</name>
</gene>
<reference evidence="2" key="1">
    <citation type="submission" date="2016-10" db="EMBL/GenBank/DDBJ databases">
        <authorList>
            <person name="Varghese N."/>
            <person name="Submissions S."/>
        </authorList>
    </citation>
    <scope>NUCLEOTIDE SEQUENCE [LARGE SCALE GENOMIC DNA]</scope>
    <source>
        <strain evidence="2">CGMCC 1.6474</strain>
    </source>
</reference>
<dbReference type="RefSeq" id="WP_091949878.1">
    <property type="nucleotide sequence ID" value="NZ_FOSV01000018.1"/>
</dbReference>
<evidence type="ECO:0000313" key="1">
    <source>
        <dbReference type="EMBL" id="SFL57562.1"/>
    </source>
</evidence>
<accession>A0A1I4IT84</accession>
<protein>
    <submittedName>
        <fullName evidence="1">Uncharacterized protein</fullName>
    </submittedName>
</protein>
<dbReference type="EMBL" id="FOSV01000018">
    <property type="protein sequence ID" value="SFL57562.1"/>
    <property type="molecule type" value="Genomic_DNA"/>
</dbReference>
<keyword evidence="2" id="KW-1185">Reference proteome</keyword>
<organism evidence="1 2">
    <name type="scientific">Methylorubrum salsuginis</name>
    <dbReference type="NCBI Taxonomy" id="414703"/>
    <lineage>
        <taxon>Bacteria</taxon>
        <taxon>Pseudomonadati</taxon>
        <taxon>Pseudomonadota</taxon>
        <taxon>Alphaproteobacteria</taxon>
        <taxon>Hyphomicrobiales</taxon>
        <taxon>Methylobacteriaceae</taxon>
        <taxon>Methylorubrum</taxon>
    </lineage>
</organism>
<evidence type="ECO:0000313" key="2">
    <source>
        <dbReference type="Proteomes" id="UP000198804"/>
    </source>
</evidence>
<name>A0A1I4IT84_9HYPH</name>
<dbReference type="Proteomes" id="UP000198804">
    <property type="component" value="Unassembled WGS sequence"/>
</dbReference>
<sequence length="84" mass="9481">MTPVRRCLHKVDHLSAVPDSTVADRVDAALDELEQAYRRPSERIVALETVLQEVCRDHRTGGTPLGRFVQSSVERRQEKLARSA</sequence>
<dbReference type="OrthoDB" id="7999218at2"/>
<proteinExistence type="predicted"/>